<evidence type="ECO:0000313" key="1">
    <source>
        <dbReference type="EMBL" id="TXF12552.1"/>
    </source>
</evidence>
<dbReference type="InterPro" id="IPR012675">
    <property type="entry name" value="Beta-grasp_dom_sf"/>
</dbReference>
<name>A0A5C7EJB1_9PROT</name>
<evidence type="ECO:0000313" key="2">
    <source>
        <dbReference type="Proteomes" id="UP000321201"/>
    </source>
</evidence>
<dbReference type="EMBL" id="VPFL01000005">
    <property type="protein sequence ID" value="TXF12552.1"/>
    <property type="molecule type" value="Genomic_DNA"/>
</dbReference>
<dbReference type="SUPFAM" id="SSF54285">
    <property type="entry name" value="MoaD/ThiS"/>
    <property type="match status" value="1"/>
</dbReference>
<dbReference type="InParanoid" id="A0A5C7EJB1"/>
<reference evidence="1 2" key="1">
    <citation type="submission" date="2019-08" db="EMBL/GenBank/DDBJ databases">
        <title>Pelomicrobium methylotrophicum gen. nov., sp. nov. a moderately thermophilic, facultatively anaerobic, lithoautotrophic and methylotrophic bacterium isolated from a terrestrial mud volcano.</title>
        <authorList>
            <person name="Slobodkina G.B."/>
            <person name="Merkel A.Y."/>
            <person name="Slobodkin A.I."/>
        </authorList>
    </citation>
    <scope>NUCLEOTIDE SEQUENCE [LARGE SCALE GENOMIC DNA]</scope>
    <source>
        <strain evidence="1 2">SM250</strain>
    </source>
</reference>
<keyword evidence="2" id="KW-1185">Reference proteome</keyword>
<gene>
    <name evidence="1" type="ORF">FR698_04775</name>
</gene>
<dbReference type="InterPro" id="IPR003749">
    <property type="entry name" value="ThiS/MoaD-like"/>
</dbReference>
<proteinExistence type="predicted"/>
<comment type="caution">
    <text evidence="1">The sequence shown here is derived from an EMBL/GenBank/DDBJ whole genome shotgun (WGS) entry which is preliminary data.</text>
</comment>
<dbReference type="InterPro" id="IPR016155">
    <property type="entry name" value="Mopterin_synth/thiamin_S_b"/>
</dbReference>
<dbReference type="Pfam" id="PF02597">
    <property type="entry name" value="ThiS"/>
    <property type="match status" value="1"/>
</dbReference>
<accession>A0A5C7EJB1</accession>
<organism evidence="1 2">
    <name type="scientific">Pelomicrobium methylotrophicum</name>
    <dbReference type="NCBI Taxonomy" id="2602750"/>
    <lineage>
        <taxon>Bacteria</taxon>
        <taxon>Pseudomonadati</taxon>
        <taxon>Pseudomonadota</taxon>
        <taxon>Hydrogenophilia</taxon>
        <taxon>Hydrogenophilia incertae sedis</taxon>
        <taxon>Pelomicrobium</taxon>
    </lineage>
</organism>
<dbReference type="AlphaFoldDB" id="A0A5C7EJB1"/>
<protein>
    <submittedName>
        <fullName evidence="1">MoaD/ThiS family protein</fullName>
    </submittedName>
</protein>
<sequence>MKITLKLFAMLQDYLPEEARGQRALELALPEGSTVASVVEQFHLPEKLVHLTLVNGEYVEREARASHRLHDGDVLAIWPPVAGG</sequence>
<dbReference type="OrthoDB" id="7860782at2"/>
<dbReference type="Gene3D" id="3.10.20.30">
    <property type="match status" value="1"/>
</dbReference>
<dbReference type="RefSeq" id="WP_147799044.1">
    <property type="nucleotide sequence ID" value="NZ_VPFL01000005.1"/>
</dbReference>
<dbReference type="Proteomes" id="UP000321201">
    <property type="component" value="Unassembled WGS sequence"/>
</dbReference>